<dbReference type="AlphaFoldDB" id="A0A9Q8VGJ3"/>
<dbReference type="InterPro" id="IPR056125">
    <property type="entry name" value="DUF7708"/>
</dbReference>
<feature type="domain" description="DUF7708" evidence="2">
    <location>
        <begin position="90"/>
        <end position="199"/>
    </location>
</feature>
<dbReference type="Proteomes" id="UP000829364">
    <property type="component" value="Chromosome 10"/>
</dbReference>
<accession>A0A9Q8VGJ3</accession>
<proteinExistence type="predicted"/>
<organism evidence="4 5">
    <name type="scientific">Purpureocillium takamizusanense</name>
    <dbReference type="NCBI Taxonomy" id="2060973"/>
    <lineage>
        <taxon>Eukaryota</taxon>
        <taxon>Fungi</taxon>
        <taxon>Dikarya</taxon>
        <taxon>Ascomycota</taxon>
        <taxon>Pezizomycotina</taxon>
        <taxon>Sordariomycetes</taxon>
        <taxon>Hypocreomycetidae</taxon>
        <taxon>Hypocreales</taxon>
        <taxon>Ophiocordycipitaceae</taxon>
        <taxon>Purpureocillium</taxon>
    </lineage>
</organism>
<dbReference type="GeneID" id="72071704"/>
<evidence type="ECO:0000256" key="1">
    <source>
        <dbReference type="ARBA" id="ARBA00022737"/>
    </source>
</evidence>
<evidence type="ECO:0000313" key="5">
    <source>
        <dbReference type="Proteomes" id="UP000829364"/>
    </source>
</evidence>
<keyword evidence="5" id="KW-1185">Reference proteome</keyword>
<dbReference type="EMBL" id="CP086363">
    <property type="protein sequence ID" value="UNI23974.1"/>
    <property type="molecule type" value="Genomic_DNA"/>
</dbReference>
<evidence type="ECO:0000259" key="2">
    <source>
        <dbReference type="Pfam" id="PF24809"/>
    </source>
</evidence>
<evidence type="ECO:0000259" key="3">
    <source>
        <dbReference type="Pfam" id="PF24883"/>
    </source>
</evidence>
<feature type="domain" description="Nephrocystin 3-like N-terminal" evidence="3">
    <location>
        <begin position="318"/>
        <end position="507"/>
    </location>
</feature>
<dbReference type="OrthoDB" id="5389929at2759"/>
<dbReference type="RefSeq" id="XP_047847455.1">
    <property type="nucleotide sequence ID" value="XM_047991443.1"/>
</dbReference>
<evidence type="ECO:0000313" key="4">
    <source>
        <dbReference type="EMBL" id="UNI23974.1"/>
    </source>
</evidence>
<dbReference type="Pfam" id="PF24883">
    <property type="entry name" value="NPHP3_N"/>
    <property type="match status" value="1"/>
</dbReference>
<protein>
    <submittedName>
        <fullName evidence="4">Uncharacterized protein</fullName>
    </submittedName>
</protein>
<sequence>MKGEKQCSPENLNKLEQSLSKQNRLRERVCKSRAYTDEERAALGVNSQDAFEQFWSSALTAKANFDAQHEHGLGRVSKGATNLASSAYGFLEYFRSMLEIITDFSAPYGSMAIGTLCFLFAVAKNRTKMEGEISATLQHIRDRLPSVQMYQHIYIYSGELGQQLQTKIVDAYNSFIDFCIAAVNFYSRHSFYRWIAALRGTGEVGTQAALVQDAMVQVRFLCEDLLNQNVNDVKDNLKEVKTINIEQQRHIHDLKEQLSVLQTTHDFETLEKVRKLLRLEPFSAEAHLKQLDIHRSNVRDEFRKNWYPSETSDEESDAVLKNPSYEEWRWSPSSQLLILSGKNYSRHTTHCWVSPVALDLAANFTASNDPNTAACVFYLLGRRKEEDTYAHVMTFLTHQLLSVNKGPLQDKPQFDEMWSALNSYEAAVSSPSGDRHKIREKLRDAALRALNMFGAGKTVWIILDRVDQCRPEPHLITPRNYPGRDSRALLAALVYLVEQATVTVKVLTVVNRLDWAVEEQLDEFGRSKEGSMVHLPLLQCGQSRD</sequence>
<dbReference type="Pfam" id="PF24809">
    <property type="entry name" value="DUF7708"/>
    <property type="match status" value="1"/>
</dbReference>
<name>A0A9Q8VGJ3_9HYPO</name>
<keyword evidence="1" id="KW-0677">Repeat</keyword>
<reference evidence="4" key="1">
    <citation type="submission" date="2021-11" db="EMBL/GenBank/DDBJ databases">
        <title>Purpureocillium_takamizusanense_genome.</title>
        <authorList>
            <person name="Nguyen N.-H."/>
        </authorList>
    </citation>
    <scope>NUCLEOTIDE SEQUENCE</scope>
    <source>
        <strain evidence="4">PT3</strain>
    </source>
</reference>
<dbReference type="InterPro" id="IPR056884">
    <property type="entry name" value="NPHP3-like_N"/>
</dbReference>
<gene>
    <name evidence="4" type="ORF">JDV02_009759</name>
</gene>
<dbReference type="KEGG" id="ptkz:JDV02_009759"/>